<feature type="region of interest" description="Disordered" evidence="1">
    <location>
        <begin position="78"/>
        <end position="97"/>
    </location>
</feature>
<name>A0A2N5NC76_9BACL</name>
<evidence type="ECO:0000256" key="1">
    <source>
        <dbReference type="SAM" id="MobiDB-lite"/>
    </source>
</evidence>
<feature type="region of interest" description="Disordered" evidence="1">
    <location>
        <begin position="1"/>
        <end position="24"/>
    </location>
</feature>
<dbReference type="Proteomes" id="UP000234789">
    <property type="component" value="Unassembled WGS sequence"/>
</dbReference>
<accession>A0A2N5NC76</accession>
<evidence type="ECO:0000313" key="2">
    <source>
        <dbReference type="EMBL" id="PLT47935.1"/>
    </source>
</evidence>
<organism evidence="2 3">
    <name type="scientific">Paenibacillus pasadenensis</name>
    <dbReference type="NCBI Taxonomy" id="217090"/>
    <lineage>
        <taxon>Bacteria</taxon>
        <taxon>Bacillati</taxon>
        <taxon>Bacillota</taxon>
        <taxon>Bacilli</taxon>
        <taxon>Bacillales</taxon>
        <taxon>Paenibacillaceae</taxon>
        <taxon>Paenibacillus</taxon>
    </lineage>
</organism>
<comment type="caution">
    <text evidence="2">The sequence shown here is derived from an EMBL/GenBank/DDBJ whole genome shotgun (WGS) entry which is preliminary data.</text>
</comment>
<reference evidence="2 3" key="1">
    <citation type="submission" date="2017-05" db="EMBL/GenBank/DDBJ databases">
        <title>Functional genome analysis of Paenibacillus pasadenensis strain R16: insights on endophytic life style and antifungal activity.</title>
        <authorList>
            <person name="Passera A."/>
            <person name="Marcolungo L."/>
            <person name="Casati P."/>
            <person name="Brasca M."/>
            <person name="Quaglino F."/>
            <person name="Delledonne M."/>
        </authorList>
    </citation>
    <scope>NUCLEOTIDE SEQUENCE [LARGE SCALE GENOMIC DNA]</scope>
    <source>
        <strain evidence="2 3">R16</strain>
    </source>
</reference>
<protein>
    <submittedName>
        <fullName evidence="2">Uncharacterized protein</fullName>
    </submittedName>
</protein>
<sequence>MQEIHRIRSPLHTGRSGSRRPLAARPASFRARYDHGSDSLLVSYRLKKPLRIGCGKARLIRPYNRLSFLSTACRRPAPERQAGFHDGRTDRLRYTGS</sequence>
<proteinExistence type="predicted"/>
<dbReference type="AlphaFoldDB" id="A0A2N5NC76"/>
<dbReference type="EMBL" id="NFEZ01000001">
    <property type="protein sequence ID" value="PLT47935.1"/>
    <property type="molecule type" value="Genomic_DNA"/>
</dbReference>
<keyword evidence="3" id="KW-1185">Reference proteome</keyword>
<evidence type="ECO:0000313" key="3">
    <source>
        <dbReference type="Proteomes" id="UP000234789"/>
    </source>
</evidence>
<gene>
    <name evidence="2" type="ORF">B8V81_0067</name>
</gene>